<dbReference type="EC" id="3.1.1.-" evidence="6"/>
<keyword evidence="9" id="KW-1185">Reference proteome</keyword>
<evidence type="ECO:0000256" key="2">
    <source>
        <dbReference type="ARBA" id="ARBA00022487"/>
    </source>
</evidence>
<organism evidence="8 9">
    <name type="scientific">Callosobruchus maculatus</name>
    <name type="common">Southern cowpea weevil</name>
    <name type="synonym">Pulse bruchid</name>
    <dbReference type="NCBI Taxonomy" id="64391"/>
    <lineage>
        <taxon>Eukaryota</taxon>
        <taxon>Metazoa</taxon>
        <taxon>Ecdysozoa</taxon>
        <taxon>Arthropoda</taxon>
        <taxon>Hexapoda</taxon>
        <taxon>Insecta</taxon>
        <taxon>Pterygota</taxon>
        <taxon>Neoptera</taxon>
        <taxon>Endopterygota</taxon>
        <taxon>Coleoptera</taxon>
        <taxon>Polyphaga</taxon>
        <taxon>Cucujiformia</taxon>
        <taxon>Chrysomeloidea</taxon>
        <taxon>Chrysomelidae</taxon>
        <taxon>Bruchinae</taxon>
        <taxon>Bruchini</taxon>
        <taxon>Callosobruchus</taxon>
    </lineage>
</organism>
<dbReference type="PROSITE" id="PS00122">
    <property type="entry name" value="CARBOXYLESTERASE_B_1"/>
    <property type="match status" value="1"/>
</dbReference>
<sequence length="308" mass="34148">MLCLTSMLLLLFPVHTFARCNDLDLTVTLRNPQNSRVKGQCRNSYHGRTYNSFTNIPYAEPPIGKRRLQKPRPIRPWKGIYDATEEGIVCVQDPVFPSDVMLGTEDCLVLNVYTPMISRNSSTLLPVLFWIHGGAFQFGSGMYLLGFGSFAKFDPSFLMDEEIVVVTINYRLGSLGFLTTEDDVIPPNLGLRDQYLALKWVQENIDLFGGNPRDIVISGESAGAASVCYHLLSHGPEMKAVTGAILISGTCLAHWALNKDIRAKAFNVGKKLGYSSDNNSANLLRQFQSLPVNTPPISLLKPTTVVYQ</sequence>
<dbReference type="Proteomes" id="UP000410492">
    <property type="component" value="Unassembled WGS sequence"/>
</dbReference>
<accession>A0A653CGJ1</accession>
<dbReference type="InterPro" id="IPR002018">
    <property type="entry name" value="CarbesteraseB"/>
</dbReference>
<protein>
    <recommendedName>
        <fullName evidence="6">Carboxylic ester hydrolase</fullName>
        <ecNumber evidence="6">3.1.1.-</ecNumber>
    </recommendedName>
</protein>
<dbReference type="OrthoDB" id="6846267at2759"/>
<evidence type="ECO:0000313" key="8">
    <source>
        <dbReference type="EMBL" id="VEN46879.1"/>
    </source>
</evidence>
<keyword evidence="3 6" id="KW-0378">Hydrolase</keyword>
<proteinExistence type="inferred from homology"/>
<keyword evidence="5" id="KW-0325">Glycoprotein</keyword>
<evidence type="ECO:0000256" key="5">
    <source>
        <dbReference type="ARBA" id="ARBA00023180"/>
    </source>
</evidence>
<dbReference type="PANTHER" id="PTHR43142:SF1">
    <property type="entry name" value="CARBOXYLIC ESTER HYDROLASE"/>
    <property type="match status" value="1"/>
</dbReference>
<evidence type="ECO:0000256" key="4">
    <source>
        <dbReference type="ARBA" id="ARBA00023157"/>
    </source>
</evidence>
<feature type="chain" id="PRO_5031605767" description="Carboxylic ester hydrolase" evidence="6">
    <location>
        <begin position="19"/>
        <end position="308"/>
    </location>
</feature>
<evidence type="ECO:0000259" key="7">
    <source>
        <dbReference type="Pfam" id="PF00135"/>
    </source>
</evidence>
<dbReference type="SUPFAM" id="SSF53474">
    <property type="entry name" value="alpha/beta-Hydrolases"/>
    <property type="match status" value="1"/>
</dbReference>
<dbReference type="PANTHER" id="PTHR43142">
    <property type="entry name" value="CARBOXYLIC ESTER HYDROLASE"/>
    <property type="match status" value="1"/>
</dbReference>
<feature type="domain" description="Carboxylesterase type B" evidence="7">
    <location>
        <begin position="33"/>
        <end position="290"/>
    </location>
</feature>
<keyword evidence="4" id="KW-1015">Disulfide bond</keyword>
<evidence type="ECO:0000313" key="9">
    <source>
        <dbReference type="Proteomes" id="UP000410492"/>
    </source>
</evidence>
<dbReference type="InterPro" id="IPR029058">
    <property type="entry name" value="AB_hydrolase_fold"/>
</dbReference>
<dbReference type="EMBL" id="CAACVG010007752">
    <property type="protein sequence ID" value="VEN46879.1"/>
    <property type="molecule type" value="Genomic_DNA"/>
</dbReference>
<comment type="similarity">
    <text evidence="1 6">Belongs to the type-B carboxylesterase/lipase family.</text>
</comment>
<dbReference type="InterPro" id="IPR019826">
    <property type="entry name" value="Carboxylesterase_B_AS"/>
</dbReference>
<evidence type="ECO:0000256" key="6">
    <source>
        <dbReference type="RuleBase" id="RU361235"/>
    </source>
</evidence>
<evidence type="ECO:0000256" key="1">
    <source>
        <dbReference type="ARBA" id="ARBA00005964"/>
    </source>
</evidence>
<keyword evidence="2" id="KW-0719">Serine esterase</keyword>
<keyword evidence="6" id="KW-0732">Signal</keyword>
<dbReference type="GO" id="GO:0052689">
    <property type="term" value="F:carboxylic ester hydrolase activity"/>
    <property type="evidence" value="ECO:0007669"/>
    <property type="project" value="UniProtKB-KW"/>
</dbReference>
<dbReference type="Gene3D" id="3.40.50.1820">
    <property type="entry name" value="alpha/beta hydrolase"/>
    <property type="match status" value="1"/>
</dbReference>
<name>A0A653CGJ1_CALMS</name>
<reference evidence="8 9" key="1">
    <citation type="submission" date="2019-01" db="EMBL/GenBank/DDBJ databases">
        <authorList>
            <person name="Sayadi A."/>
        </authorList>
    </citation>
    <scope>NUCLEOTIDE SEQUENCE [LARGE SCALE GENOMIC DNA]</scope>
</reference>
<gene>
    <name evidence="8" type="ORF">CALMAC_LOCUS8832</name>
</gene>
<dbReference type="AlphaFoldDB" id="A0A653CGJ1"/>
<dbReference type="Pfam" id="PF00135">
    <property type="entry name" value="COesterase"/>
    <property type="match status" value="1"/>
</dbReference>
<evidence type="ECO:0000256" key="3">
    <source>
        <dbReference type="ARBA" id="ARBA00022801"/>
    </source>
</evidence>
<feature type="signal peptide" evidence="6">
    <location>
        <begin position="1"/>
        <end position="18"/>
    </location>
</feature>